<reference evidence="6" key="1">
    <citation type="submission" date="2025-08" db="UniProtKB">
        <authorList>
            <consortium name="RefSeq"/>
        </authorList>
    </citation>
    <scope>IDENTIFICATION</scope>
</reference>
<dbReference type="InterPro" id="IPR001680">
    <property type="entry name" value="WD40_rpt"/>
</dbReference>
<dbReference type="PaxDb" id="121845-A0A3Q0IX14"/>
<dbReference type="GO" id="GO:0005737">
    <property type="term" value="C:cytoplasm"/>
    <property type="evidence" value="ECO:0007669"/>
    <property type="project" value="TreeGrafter"/>
</dbReference>
<evidence type="ECO:0000313" key="5">
    <source>
        <dbReference type="Proteomes" id="UP000079169"/>
    </source>
</evidence>
<evidence type="ECO:0000256" key="1">
    <source>
        <dbReference type="ARBA" id="ARBA00022574"/>
    </source>
</evidence>
<evidence type="ECO:0000313" key="6">
    <source>
        <dbReference type="RefSeq" id="XP_026680782.1"/>
    </source>
</evidence>
<protein>
    <submittedName>
        <fullName evidence="6">DDB1- and CUL4-associated factor 6-like</fullName>
    </submittedName>
</protein>
<dbReference type="GO" id="GO:0080008">
    <property type="term" value="C:Cul4-RING E3 ubiquitin ligase complex"/>
    <property type="evidence" value="ECO:0007669"/>
    <property type="project" value="TreeGrafter"/>
</dbReference>
<dbReference type="SUPFAM" id="SSF50978">
    <property type="entry name" value="WD40 repeat-like"/>
    <property type="match status" value="1"/>
</dbReference>
<dbReference type="Pfam" id="PF00400">
    <property type="entry name" value="WD40"/>
    <property type="match status" value="2"/>
</dbReference>
<dbReference type="STRING" id="121845.A0A3Q0IX14"/>
<evidence type="ECO:0000256" key="2">
    <source>
        <dbReference type="ARBA" id="ARBA00022737"/>
    </source>
</evidence>
<keyword evidence="2" id="KW-0677">Repeat</keyword>
<keyword evidence="5" id="KW-1185">Reference proteome</keyword>
<dbReference type="PANTHER" id="PTHR15574">
    <property type="entry name" value="WD REPEAT DOMAIN-CONTAINING FAMILY"/>
    <property type="match status" value="1"/>
</dbReference>
<keyword evidence="1 3" id="KW-0853">WD repeat</keyword>
<organism evidence="5 6">
    <name type="scientific">Diaphorina citri</name>
    <name type="common">Asian citrus psyllid</name>
    <dbReference type="NCBI Taxonomy" id="121845"/>
    <lineage>
        <taxon>Eukaryota</taxon>
        <taxon>Metazoa</taxon>
        <taxon>Ecdysozoa</taxon>
        <taxon>Arthropoda</taxon>
        <taxon>Hexapoda</taxon>
        <taxon>Insecta</taxon>
        <taxon>Pterygota</taxon>
        <taxon>Neoptera</taxon>
        <taxon>Paraneoptera</taxon>
        <taxon>Hemiptera</taxon>
        <taxon>Sternorrhyncha</taxon>
        <taxon>Psylloidea</taxon>
        <taxon>Psyllidae</taxon>
        <taxon>Diaphorininae</taxon>
        <taxon>Diaphorina</taxon>
    </lineage>
</organism>
<dbReference type="RefSeq" id="XP_026680782.1">
    <property type="nucleotide sequence ID" value="XM_026824981.1"/>
</dbReference>
<feature type="compositionally biased region" description="Basic and acidic residues" evidence="4">
    <location>
        <begin position="322"/>
        <end position="335"/>
    </location>
</feature>
<dbReference type="InterPro" id="IPR036322">
    <property type="entry name" value="WD40_repeat_dom_sf"/>
</dbReference>
<dbReference type="AlphaFoldDB" id="A0A3Q0IX14"/>
<dbReference type="KEGG" id="dci:103511122"/>
<feature type="region of interest" description="Disordered" evidence="4">
    <location>
        <begin position="315"/>
        <end position="342"/>
    </location>
</feature>
<dbReference type="GeneID" id="103511122"/>
<dbReference type="PANTHER" id="PTHR15574:SF39">
    <property type="entry name" value="DDB1- AND CUL4-ASSOCIATED FACTOR 6"/>
    <property type="match status" value="1"/>
</dbReference>
<evidence type="ECO:0000256" key="3">
    <source>
        <dbReference type="PROSITE-ProRule" id="PRU00221"/>
    </source>
</evidence>
<feature type="repeat" description="WD" evidence="3">
    <location>
        <begin position="35"/>
        <end position="65"/>
    </location>
</feature>
<sequence length="392" mass="43283">MIPTRSNSTTVLKLTLCLNAGSLNMVQRLCILRKLPIHNGCVNCICWSPNGEYLLSGSDDHHLVVTNTLKDFKTEVRYQTNHRANIFNAKFLPERSYTSVISCSGDGLITFSDLNVPIPPSYLTSDTNSFSCHTGTVYELATIPHDPNTFLSAGEDYTVRCFDLRVKSKCHKMLCEDDILIQCQRAVTAISINEMAPYQMAIGTSDSTVRIFDRRMLGTVSAGYVPRNTRPIVVFTAPGLDARPYRITSVAFSPDGRDVLASYSSEYLYLFNLGQTASRPVECSQGWTEEGGEGSDVRGEDDVKACPVRRLRLGGDWSDTGPDARPESEAVRDGAEASQVRPNVHTTVMQRMTDLLTRILNDPMTRAAIAGGDRDVEQHAGISEGKTYSIYL</sequence>
<dbReference type="InterPro" id="IPR015943">
    <property type="entry name" value="WD40/YVTN_repeat-like_dom_sf"/>
</dbReference>
<proteinExistence type="predicted"/>
<dbReference type="Proteomes" id="UP000079169">
    <property type="component" value="Unplaced"/>
</dbReference>
<accession>A0A3Q0IX14</accession>
<name>A0A3Q0IX14_DIACI</name>
<dbReference type="InterPro" id="IPR045151">
    <property type="entry name" value="DCAF8"/>
</dbReference>
<dbReference type="Gene3D" id="2.130.10.10">
    <property type="entry name" value="YVTN repeat-like/Quinoprotein amine dehydrogenase"/>
    <property type="match status" value="2"/>
</dbReference>
<dbReference type="GO" id="GO:0045944">
    <property type="term" value="P:positive regulation of transcription by RNA polymerase II"/>
    <property type="evidence" value="ECO:0007669"/>
    <property type="project" value="TreeGrafter"/>
</dbReference>
<dbReference type="SMART" id="SM00320">
    <property type="entry name" value="WD40"/>
    <property type="match status" value="5"/>
</dbReference>
<gene>
    <name evidence="6" type="primary">LOC103511122</name>
</gene>
<dbReference type="PROSITE" id="PS50082">
    <property type="entry name" value="WD_REPEATS_2"/>
    <property type="match status" value="1"/>
</dbReference>
<evidence type="ECO:0000256" key="4">
    <source>
        <dbReference type="SAM" id="MobiDB-lite"/>
    </source>
</evidence>